<evidence type="ECO:0000313" key="2">
    <source>
        <dbReference type="Proteomes" id="UP001162480"/>
    </source>
</evidence>
<keyword evidence="2" id="KW-1185">Reference proteome</keyword>
<dbReference type="EMBL" id="OX597822">
    <property type="protein sequence ID" value="CAI9727481.1"/>
    <property type="molecule type" value="Genomic_DNA"/>
</dbReference>
<accession>A0AA36B5F7</accession>
<dbReference type="AlphaFoldDB" id="A0AA36B5F7"/>
<reference evidence="1" key="1">
    <citation type="submission" date="2023-08" db="EMBL/GenBank/DDBJ databases">
        <authorList>
            <person name="Alioto T."/>
            <person name="Alioto T."/>
            <person name="Gomez Garrido J."/>
        </authorList>
    </citation>
    <scope>NUCLEOTIDE SEQUENCE</scope>
</reference>
<gene>
    <name evidence="1" type="ORF">OCTVUL_1B018658</name>
</gene>
<proteinExistence type="predicted"/>
<name>A0AA36B5F7_OCTVU</name>
<sequence>MVEINGDATQRVSKERHDDMKVNIHSRQKHCFQKLNTILLLAVYFLSKYVDNATNHINRMLQNKDRVPYYNHRLNGERRFGGDFHVMSNDCARTEDILYTVTVIILYDNVVHSLNCTRNIAKQSFDYSTQHDTTVYNLALQIQIAVSYLADKVTIVKRLTARFLIALDKISRKSVICNEIGKESSLPIREYLTVNFTNCKTRPIELVGVSVL</sequence>
<evidence type="ECO:0000313" key="1">
    <source>
        <dbReference type="EMBL" id="CAI9727481.1"/>
    </source>
</evidence>
<protein>
    <submittedName>
        <fullName evidence="1">Uncharacterized protein</fullName>
    </submittedName>
</protein>
<organism evidence="1 2">
    <name type="scientific">Octopus vulgaris</name>
    <name type="common">Common octopus</name>
    <dbReference type="NCBI Taxonomy" id="6645"/>
    <lineage>
        <taxon>Eukaryota</taxon>
        <taxon>Metazoa</taxon>
        <taxon>Spiralia</taxon>
        <taxon>Lophotrochozoa</taxon>
        <taxon>Mollusca</taxon>
        <taxon>Cephalopoda</taxon>
        <taxon>Coleoidea</taxon>
        <taxon>Octopodiformes</taxon>
        <taxon>Octopoda</taxon>
        <taxon>Incirrata</taxon>
        <taxon>Octopodidae</taxon>
        <taxon>Octopus</taxon>
    </lineage>
</organism>
<dbReference type="Proteomes" id="UP001162480">
    <property type="component" value="Chromosome 9"/>
</dbReference>